<dbReference type="GO" id="GO:0016491">
    <property type="term" value="F:oxidoreductase activity"/>
    <property type="evidence" value="ECO:0007669"/>
    <property type="project" value="InterPro"/>
</dbReference>
<dbReference type="HOGENOM" id="CLU_026673_3_4_1"/>
<dbReference type="Pfam" id="PF08240">
    <property type="entry name" value="ADH_N"/>
    <property type="match status" value="1"/>
</dbReference>
<dbReference type="SUPFAM" id="SSF51735">
    <property type="entry name" value="NAD(P)-binding Rossmann-fold domains"/>
    <property type="match status" value="1"/>
</dbReference>
<name>A0A067PMF6_9AGAM</name>
<dbReference type="InParanoid" id="A0A067PMF6"/>
<dbReference type="EMBL" id="KL197723">
    <property type="protein sequence ID" value="KDQ55988.1"/>
    <property type="molecule type" value="Genomic_DNA"/>
</dbReference>
<accession>A0A067PMF6</accession>
<evidence type="ECO:0000313" key="3">
    <source>
        <dbReference type="Proteomes" id="UP000027265"/>
    </source>
</evidence>
<feature type="domain" description="Enoyl reductase (ER)" evidence="1">
    <location>
        <begin position="19"/>
        <end position="344"/>
    </location>
</feature>
<dbReference type="InterPro" id="IPR013154">
    <property type="entry name" value="ADH-like_N"/>
</dbReference>
<dbReference type="SUPFAM" id="SSF50129">
    <property type="entry name" value="GroES-like"/>
    <property type="match status" value="1"/>
</dbReference>
<dbReference type="Gene3D" id="3.40.50.720">
    <property type="entry name" value="NAD(P)-binding Rossmann-like Domain"/>
    <property type="match status" value="1"/>
</dbReference>
<dbReference type="AlphaFoldDB" id="A0A067PMF6"/>
<evidence type="ECO:0000313" key="2">
    <source>
        <dbReference type="EMBL" id="KDQ55988.1"/>
    </source>
</evidence>
<dbReference type="OrthoDB" id="9930022at2759"/>
<organism evidence="2 3">
    <name type="scientific">Jaapia argillacea MUCL 33604</name>
    <dbReference type="NCBI Taxonomy" id="933084"/>
    <lineage>
        <taxon>Eukaryota</taxon>
        <taxon>Fungi</taxon>
        <taxon>Dikarya</taxon>
        <taxon>Basidiomycota</taxon>
        <taxon>Agaricomycotina</taxon>
        <taxon>Agaricomycetes</taxon>
        <taxon>Agaricomycetidae</taxon>
        <taxon>Jaapiales</taxon>
        <taxon>Jaapiaceae</taxon>
        <taxon>Jaapia</taxon>
    </lineage>
</organism>
<dbReference type="CDD" id="cd08276">
    <property type="entry name" value="MDR7"/>
    <property type="match status" value="1"/>
</dbReference>
<dbReference type="PANTHER" id="PTHR45033:SF2">
    <property type="entry name" value="ZINC-TYPE ALCOHOL DEHYDROGENASE-LIKE PROTEIN C1773.06C"/>
    <property type="match status" value="1"/>
</dbReference>
<reference evidence="3" key="1">
    <citation type="journal article" date="2014" name="Proc. Natl. Acad. Sci. U.S.A.">
        <title>Extensive sampling of basidiomycete genomes demonstrates inadequacy of the white-rot/brown-rot paradigm for wood decay fungi.</title>
        <authorList>
            <person name="Riley R."/>
            <person name="Salamov A.A."/>
            <person name="Brown D.W."/>
            <person name="Nagy L.G."/>
            <person name="Floudas D."/>
            <person name="Held B.W."/>
            <person name="Levasseur A."/>
            <person name="Lombard V."/>
            <person name="Morin E."/>
            <person name="Otillar R."/>
            <person name="Lindquist E.A."/>
            <person name="Sun H."/>
            <person name="LaButti K.M."/>
            <person name="Schmutz J."/>
            <person name="Jabbour D."/>
            <person name="Luo H."/>
            <person name="Baker S.E."/>
            <person name="Pisabarro A.G."/>
            <person name="Walton J.D."/>
            <person name="Blanchette R.A."/>
            <person name="Henrissat B."/>
            <person name="Martin F."/>
            <person name="Cullen D."/>
            <person name="Hibbett D.S."/>
            <person name="Grigoriev I.V."/>
        </authorList>
    </citation>
    <scope>NUCLEOTIDE SEQUENCE [LARGE SCALE GENOMIC DNA]</scope>
    <source>
        <strain evidence="3">MUCL 33604</strain>
    </source>
</reference>
<dbReference type="PANTHER" id="PTHR45033">
    <property type="match status" value="1"/>
</dbReference>
<protein>
    <recommendedName>
        <fullName evidence="1">Enoyl reductase (ER) domain-containing protein</fullName>
    </recommendedName>
</protein>
<dbReference type="InterPro" id="IPR020843">
    <property type="entry name" value="ER"/>
</dbReference>
<dbReference type="STRING" id="933084.A0A067PMF6"/>
<proteinExistence type="predicted"/>
<sequence>MTSQNPLSTLQYFLSNTDGIYNLNVQEAPLAPLKANEVLVRIHAVSLNYRDIAITSGHYPFQLKPNLVPCSDMAGEVVAIGEDVKCWKQGDRVCANFCMDHVFGDITPEHRKSVLGGAVDGVLARYRNFPAHSLVRVPDHLSYQEASTLPCAGVTAYNALVGPVSPLKAGETVLILGTGGVSMFGLQFAIASGATVLVTSSSDEKLKVAEKMGAKFCINYVRTPEWDEEVLKLTGGWGVDHVLEVGGAGTLPKSMKSVRSGGWIHVIGVLTGPKQVDDIVNSMIGKASYMRGIGVGPRTQFESMNRLISAQNLKPVVNRVFAFDEARQAFEYLKSQKHIGKVVIKVTDD</sequence>
<evidence type="ECO:0000259" key="1">
    <source>
        <dbReference type="SMART" id="SM00829"/>
    </source>
</evidence>
<dbReference type="InterPro" id="IPR011032">
    <property type="entry name" value="GroES-like_sf"/>
</dbReference>
<dbReference type="InterPro" id="IPR013149">
    <property type="entry name" value="ADH-like_C"/>
</dbReference>
<gene>
    <name evidence="2" type="ORF">JAAARDRAFT_59442</name>
</gene>
<dbReference type="Pfam" id="PF00107">
    <property type="entry name" value="ADH_zinc_N"/>
    <property type="match status" value="1"/>
</dbReference>
<dbReference type="InterPro" id="IPR036291">
    <property type="entry name" value="NAD(P)-bd_dom_sf"/>
</dbReference>
<keyword evidence="3" id="KW-1185">Reference proteome</keyword>
<dbReference type="Gene3D" id="3.90.180.10">
    <property type="entry name" value="Medium-chain alcohol dehydrogenases, catalytic domain"/>
    <property type="match status" value="1"/>
</dbReference>
<dbReference type="Proteomes" id="UP000027265">
    <property type="component" value="Unassembled WGS sequence"/>
</dbReference>
<dbReference type="SMART" id="SM00829">
    <property type="entry name" value="PKS_ER"/>
    <property type="match status" value="1"/>
</dbReference>
<dbReference type="InterPro" id="IPR052711">
    <property type="entry name" value="Zinc_ADH-like"/>
</dbReference>